<evidence type="ECO:0000313" key="6">
    <source>
        <dbReference type="Proteomes" id="UP000323597"/>
    </source>
</evidence>
<evidence type="ECO:0000256" key="4">
    <source>
        <dbReference type="ARBA" id="ARBA00023274"/>
    </source>
</evidence>
<accession>A0A5D3AAB0</accession>
<evidence type="ECO:0000256" key="2">
    <source>
        <dbReference type="ARBA" id="ARBA00011266"/>
    </source>
</evidence>
<keyword evidence="4" id="KW-0687">Ribonucleoprotein</keyword>
<dbReference type="Proteomes" id="UP000323597">
    <property type="component" value="Chromosome A02"/>
</dbReference>
<dbReference type="GO" id="GO:1990904">
    <property type="term" value="C:ribonucleoprotein complex"/>
    <property type="evidence" value="ECO:0007669"/>
    <property type="project" value="UniProtKB-KW"/>
</dbReference>
<dbReference type="GO" id="GO:0005840">
    <property type="term" value="C:ribosome"/>
    <property type="evidence" value="ECO:0007669"/>
    <property type="project" value="UniProtKB-KW"/>
</dbReference>
<evidence type="ECO:0000313" key="5">
    <source>
        <dbReference type="EMBL" id="TYJ46793.1"/>
    </source>
</evidence>
<dbReference type="Gene3D" id="1.10.10.1410">
    <property type="match status" value="1"/>
</dbReference>
<comment type="subunit">
    <text evidence="2">P1 and P2 exist as dimers at the large ribosomal subunit.</text>
</comment>
<protein>
    <submittedName>
        <fullName evidence="5">Uncharacterized protein</fullName>
    </submittedName>
</protein>
<comment type="similarity">
    <text evidence="1">Belongs to the eukaryotic ribosomal protein P1/P2 family.</text>
</comment>
<name>A0A5D3AAB0_GOSMU</name>
<reference evidence="5 6" key="1">
    <citation type="submission" date="2019-07" db="EMBL/GenBank/DDBJ databases">
        <title>WGS assembly of Gossypium mustelinum.</title>
        <authorList>
            <person name="Chen Z.J."/>
            <person name="Sreedasyam A."/>
            <person name="Ando A."/>
            <person name="Song Q."/>
            <person name="De L."/>
            <person name="Hulse-Kemp A."/>
            <person name="Ding M."/>
            <person name="Ye W."/>
            <person name="Kirkbride R."/>
            <person name="Jenkins J."/>
            <person name="Plott C."/>
            <person name="Lovell J."/>
            <person name="Lin Y.-M."/>
            <person name="Vaughn R."/>
            <person name="Liu B."/>
            <person name="Li W."/>
            <person name="Simpson S."/>
            <person name="Scheffler B."/>
            <person name="Saski C."/>
            <person name="Grover C."/>
            <person name="Hu G."/>
            <person name="Conover J."/>
            <person name="Carlson J."/>
            <person name="Shu S."/>
            <person name="Boston L."/>
            <person name="Williams M."/>
            <person name="Peterson D."/>
            <person name="Mcgee K."/>
            <person name="Jones D."/>
            <person name="Wendel J."/>
            <person name="Stelly D."/>
            <person name="Grimwood J."/>
            <person name="Schmutz J."/>
        </authorList>
    </citation>
    <scope>NUCLEOTIDE SEQUENCE [LARGE SCALE GENOMIC DNA]</scope>
    <source>
        <strain evidence="5">1408120.09</strain>
    </source>
</reference>
<proteinExistence type="inferred from homology"/>
<sequence>MPWHKKMISSNTHFHPFTANPSLFPFPPRLHFHSRSHDIKVKMKVVAVYLLAVLGGNASPSTDDLKVWNQSKEEKELRRKEDAIARGMIMGAAASTEKYLYRSGVGQSRSSAGIKLTIVVCL</sequence>
<dbReference type="AlphaFoldDB" id="A0A5D3AAB0"/>
<evidence type="ECO:0000256" key="1">
    <source>
        <dbReference type="ARBA" id="ARBA00005436"/>
    </source>
</evidence>
<keyword evidence="3" id="KW-0689">Ribosomal protein</keyword>
<keyword evidence="6" id="KW-1185">Reference proteome</keyword>
<dbReference type="InterPro" id="IPR038716">
    <property type="entry name" value="P1/P2_N_sf"/>
</dbReference>
<organism evidence="5 6">
    <name type="scientific">Gossypium mustelinum</name>
    <name type="common">Cotton</name>
    <name type="synonym">Gossypium caicoense</name>
    <dbReference type="NCBI Taxonomy" id="34275"/>
    <lineage>
        <taxon>Eukaryota</taxon>
        <taxon>Viridiplantae</taxon>
        <taxon>Streptophyta</taxon>
        <taxon>Embryophyta</taxon>
        <taxon>Tracheophyta</taxon>
        <taxon>Spermatophyta</taxon>
        <taxon>Magnoliopsida</taxon>
        <taxon>eudicotyledons</taxon>
        <taxon>Gunneridae</taxon>
        <taxon>Pentapetalae</taxon>
        <taxon>rosids</taxon>
        <taxon>malvids</taxon>
        <taxon>Malvales</taxon>
        <taxon>Malvaceae</taxon>
        <taxon>Malvoideae</taxon>
        <taxon>Gossypium</taxon>
    </lineage>
</organism>
<dbReference type="EMBL" id="CM017637">
    <property type="protein sequence ID" value="TYJ46793.1"/>
    <property type="molecule type" value="Genomic_DNA"/>
</dbReference>
<gene>
    <name evidence="5" type="ORF">E1A91_A02G142800v1</name>
</gene>
<evidence type="ECO:0000256" key="3">
    <source>
        <dbReference type="ARBA" id="ARBA00022980"/>
    </source>
</evidence>